<dbReference type="InterPro" id="IPR013249">
    <property type="entry name" value="RNA_pol_sigma70_r4_t2"/>
</dbReference>
<feature type="domain" description="RNA polymerase sigma factor 70 region 4 type 2" evidence="6">
    <location>
        <begin position="130"/>
        <end position="182"/>
    </location>
</feature>
<dbReference type="GO" id="GO:0003677">
    <property type="term" value="F:DNA binding"/>
    <property type="evidence" value="ECO:0007669"/>
    <property type="project" value="InterPro"/>
</dbReference>
<dbReference type="InterPro" id="IPR036388">
    <property type="entry name" value="WH-like_DNA-bd_sf"/>
</dbReference>
<dbReference type="GO" id="GO:0006352">
    <property type="term" value="P:DNA-templated transcription initiation"/>
    <property type="evidence" value="ECO:0007669"/>
    <property type="project" value="InterPro"/>
</dbReference>
<evidence type="ECO:0000259" key="5">
    <source>
        <dbReference type="Pfam" id="PF04542"/>
    </source>
</evidence>
<dbReference type="InterPro" id="IPR013325">
    <property type="entry name" value="RNA_pol_sigma_r2"/>
</dbReference>
<dbReference type="InterPro" id="IPR014284">
    <property type="entry name" value="RNA_pol_sigma-70_dom"/>
</dbReference>
<dbReference type="PANTHER" id="PTHR43133:SF51">
    <property type="entry name" value="RNA POLYMERASE SIGMA FACTOR"/>
    <property type="match status" value="1"/>
</dbReference>
<dbReference type="Gene3D" id="1.10.1740.10">
    <property type="match status" value="1"/>
</dbReference>
<dbReference type="SUPFAM" id="SSF88946">
    <property type="entry name" value="Sigma2 domain of RNA polymerase sigma factors"/>
    <property type="match status" value="1"/>
</dbReference>
<dbReference type="HOGENOM" id="CLU_047691_3_0_0"/>
<name>A0A081BT34_9BACT</name>
<keyword evidence="8" id="KW-1185">Reference proteome</keyword>
<proteinExistence type="inferred from homology"/>
<accession>A0A081BT34</accession>
<evidence type="ECO:0000256" key="4">
    <source>
        <dbReference type="ARBA" id="ARBA00023163"/>
    </source>
</evidence>
<dbReference type="InterPro" id="IPR013324">
    <property type="entry name" value="RNA_pol_sigma_r3/r4-like"/>
</dbReference>
<keyword evidence="4" id="KW-0804">Transcription</keyword>
<dbReference type="CDD" id="cd06171">
    <property type="entry name" value="Sigma70_r4"/>
    <property type="match status" value="1"/>
</dbReference>
<dbReference type="Pfam" id="PF08281">
    <property type="entry name" value="Sigma70_r4_2"/>
    <property type="match status" value="1"/>
</dbReference>
<dbReference type="Proteomes" id="UP000030700">
    <property type="component" value="Unassembled WGS sequence"/>
</dbReference>
<protein>
    <submittedName>
        <fullName evidence="7">RNA polymerase, sigma-24 subunit, ECF subfamily</fullName>
    </submittedName>
</protein>
<dbReference type="Gene3D" id="1.10.10.10">
    <property type="entry name" value="Winged helix-like DNA-binding domain superfamily/Winged helix DNA-binding domain"/>
    <property type="match status" value="1"/>
</dbReference>
<dbReference type="AlphaFoldDB" id="A0A081BT34"/>
<reference evidence="7" key="1">
    <citation type="journal article" date="2015" name="PeerJ">
        <title>First genomic representation of candidate bacterial phylum KSB3 points to enhanced environmental sensing as a trigger of wastewater bulking.</title>
        <authorList>
            <person name="Sekiguchi Y."/>
            <person name="Ohashi A."/>
            <person name="Parks D.H."/>
            <person name="Yamauchi T."/>
            <person name="Tyson G.W."/>
            <person name="Hugenholtz P."/>
        </authorList>
    </citation>
    <scope>NUCLEOTIDE SEQUENCE [LARGE SCALE GENOMIC DNA]</scope>
</reference>
<evidence type="ECO:0000259" key="6">
    <source>
        <dbReference type="Pfam" id="PF08281"/>
    </source>
</evidence>
<evidence type="ECO:0000313" key="7">
    <source>
        <dbReference type="EMBL" id="GAK54565.1"/>
    </source>
</evidence>
<dbReference type="InterPro" id="IPR007627">
    <property type="entry name" value="RNA_pol_sigma70_r2"/>
</dbReference>
<evidence type="ECO:0000313" key="8">
    <source>
        <dbReference type="Proteomes" id="UP000030700"/>
    </source>
</evidence>
<evidence type="ECO:0000256" key="2">
    <source>
        <dbReference type="ARBA" id="ARBA00023015"/>
    </source>
</evidence>
<evidence type="ECO:0000256" key="3">
    <source>
        <dbReference type="ARBA" id="ARBA00023082"/>
    </source>
</evidence>
<evidence type="ECO:0000256" key="1">
    <source>
        <dbReference type="ARBA" id="ARBA00010641"/>
    </source>
</evidence>
<dbReference type="EMBL" id="DF820461">
    <property type="protein sequence ID" value="GAK54565.1"/>
    <property type="molecule type" value="Genomic_DNA"/>
</dbReference>
<sequence length="200" mass="23777">MSILDEIRNNRLDYSDFELIDRVLNGHVHSFEELVSRYKKTVYYLTYRMVHDHEDASDLSQETFLKAYQGLKKFKRQSSFHTWLYRITINLCINYLRKKRSRQFVELDDKTYIVEYPDILNQLELEELQERVSDAVNLLPEKQRAAIILRIYHGLSHKEISDILGCSVGTVKANYFHAIRNLRDVFASSKEIHESIINEM</sequence>
<dbReference type="STRING" id="1499966.U14_05852"/>
<organism evidence="7">
    <name type="scientific">Candidatus Moduliflexus flocculans</name>
    <dbReference type="NCBI Taxonomy" id="1499966"/>
    <lineage>
        <taxon>Bacteria</taxon>
        <taxon>Candidatus Moduliflexota</taxon>
        <taxon>Candidatus Moduliflexia</taxon>
        <taxon>Candidatus Moduliflexales</taxon>
        <taxon>Candidatus Moduliflexaceae</taxon>
    </lineage>
</organism>
<gene>
    <name evidence="7" type="ORF">U14_05852</name>
</gene>
<dbReference type="PANTHER" id="PTHR43133">
    <property type="entry name" value="RNA POLYMERASE ECF-TYPE SIGMA FACTO"/>
    <property type="match status" value="1"/>
</dbReference>
<keyword evidence="3" id="KW-0731">Sigma factor</keyword>
<feature type="domain" description="RNA polymerase sigma-70 region 2" evidence="5">
    <location>
        <begin position="34"/>
        <end position="101"/>
    </location>
</feature>
<dbReference type="SUPFAM" id="SSF88659">
    <property type="entry name" value="Sigma3 and sigma4 domains of RNA polymerase sigma factors"/>
    <property type="match status" value="1"/>
</dbReference>
<comment type="similarity">
    <text evidence="1">Belongs to the sigma-70 factor family. ECF subfamily.</text>
</comment>
<dbReference type="InterPro" id="IPR039425">
    <property type="entry name" value="RNA_pol_sigma-70-like"/>
</dbReference>
<keyword evidence="2" id="KW-0805">Transcription regulation</keyword>
<dbReference type="NCBIfam" id="TIGR02937">
    <property type="entry name" value="sigma70-ECF"/>
    <property type="match status" value="1"/>
</dbReference>
<dbReference type="Pfam" id="PF04542">
    <property type="entry name" value="Sigma70_r2"/>
    <property type="match status" value="1"/>
</dbReference>
<dbReference type="GO" id="GO:0016987">
    <property type="term" value="F:sigma factor activity"/>
    <property type="evidence" value="ECO:0007669"/>
    <property type="project" value="UniProtKB-KW"/>
</dbReference>